<evidence type="ECO:0000313" key="1">
    <source>
        <dbReference type="EMBL" id="KAJ7656580.1"/>
    </source>
</evidence>
<name>A0AAD7CPG7_MYCRO</name>
<protein>
    <submittedName>
        <fullName evidence="1">Uncharacterized protein</fullName>
    </submittedName>
</protein>
<accession>A0AAD7CPG7</accession>
<sequence>MTPPLAPLFYRSFAGNPTVSMLETDPVTQIAGSWEKSTYKLKDHIVPVEDGEIRVHTISPTPTPNEDSEFPVLVYLHGGDSLPSIVSQFESTIFMPHSSDGRKLRKNLWIARMGVIV</sequence>
<dbReference type="EMBL" id="JARKIE010000300">
    <property type="protein sequence ID" value="KAJ7656580.1"/>
    <property type="molecule type" value="Genomic_DNA"/>
</dbReference>
<organism evidence="1 2">
    <name type="scientific">Mycena rosella</name>
    <name type="common">Pink bonnet</name>
    <name type="synonym">Agaricus rosellus</name>
    <dbReference type="NCBI Taxonomy" id="1033263"/>
    <lineage>
        <taxon>Eukaryota</taxon>
        <taxon>Fungi</taxon>
        <taxon>Dikarya</taxon>
        <taxon>Basidiomycota</taxon>
        <taxon>Agaricomycotina</taxon>
        <taxon>Agaricomycetes</taxon>
        <taxon>Agaricomycetidae</taxon>
        <taxon>Agaricales</taxon>
        <taxon>Marasmiineae</taxon>
        <taxon>Mycenaceae</taxon>
        <taxon>Mycena</taxon>
    </lineage>
</organism>
<gene>
    <name evidence="1" type="ORF">B0H17DRAFT_1146182</name>
</gene>
<dbReference type="AlphaFoldDB" id="A0AAD7CPG7"/>
<keyword evidence="2" id="KW-1185">Reference proteome</keyword>
<comment type="caution">
    <text evidence="1">The sequence shown here is derived from an EMBL/GenBank/DDBJ whole genome shotgun (WGS) entry which is preliminary data.</text>
</comment>
<dbReference type="SUPFAM" id="SSF53474">
    <property type="entry name" value="alpha/beta-Hydrolases"/>
    <property type="match status" value="1"/>
</dbReference>
<dbReference type="Proteomes" id="UP001221757">
    <property type="component" value="Unassembled WGS sequence"/>
</dbReference>
<reference evidence="1" key="1">
    <citation type="submission" date="2023-03" db="EMBL/GenBank/DDBJ databases">
        <title>Massive genome expansion in bonnet fungi (Mycena s.s.) driven by repeated elements and novel gene families across ecological guilds.</title>
        <authorList>
            <consortium name="Lawrence Berkeley National Laboratory"/>
            <person name="Harder C.B."/>
            <person name="Miyauchi S."/>
            <person name="Viragh M."/>
            <person name="Kuo A."/>
            <person name="Thoen E."/>
            <person name="Andreopoulos B."/>
            <person name="Lu D."/>
            <person name="Skrede I."/>
            <person name="Drula E."/>
            <person name="Henrissat B."/>
            <person name="Morin E."/>
            <person name="Kohler A."/>
            <person name="Barry K."/>
            <person name="LaButti K."/>
            <person name="Morin E."/>
            <person name="Salamov A."/>
            <person name="Lipzen A."/>
            <person name="Mereny Z."/>
            <person name="Hegedus B."/>
            <person name="Baldrian P."/>
            <person name="Stursova M."/>
            <person name="Weitz H."/>
            <person name="Taylor A."/>
            <person name="Grigoriev I.V."/>
            <person name="Nagy L.G."/>
            <person name="Martin F."/>
            <person name="Kauserud H."/>
        </authorList>
    </citation>
    <scope>NUCLEOTIDE SEQUENCE</scope>
    <source>
        <strain evidence="1">CBHHK067</strain>
    </source>
</reference>
<dbReference type="InterPro" id="IPR029058">
    <property type="entry name" value="AB_hydrolase_fold"/>
</dbReference>
<proteinExistence type="predicted"/>
<evidence type="ECO:0000313" key="2">
    <source>
        <dbReference type="Proteomes" id="UP001221757"/>
    </source>
</evidence>